<dbReference type="InterPro" id="IPR011701">
    <property type="entry name" value="MFS"/>
</dbReference>
<dbReference type="PANTHER" id="PTHR23501">
    <property type="entry name" value="MAJOR FACILITATOR SUPERFAMILY"/>
    <property type="match status" value="1"/>
</dbReference>
<dbReference type="SUPFAM" id="SSF103473">
    <property type="entry name" value="MFS general substrate transporter"/>
    <property type="match status" value="1"/>
</dbReference>
<evidence type="ECO:0000256" key="6">
    <source>
        <dbReference type="ARBA" id="ARBA00023180"/>
    </source>
</evidence>
<comment type="caution">
    <text evidence="9">The sequence shown here is derived from an EMBL/GenBank/DDBJ whole genome shotgun (WGS) entry which is preliminary data.</text>
</comment>
<accession>A0A9P3FG35</accession>
<dbReference type="PANTHER" id="PTHR23501:SF187">
    <property type="entry name" value="MAJOR FACILITATOR SUPERFAMILY (MFS) PROFILE DOMAIN-CONTAINING PROTEIN"/>
    <property type="match status" value="1"/>
</dbReference>
<keyword evidence="5 7" id="KW-0472">Membrane</keyword>
<evidence type="ECO:0000259" key="8">
    <source>
        <dbReference type="PROSITE" id="PS50850"/>
    </source>
</evidence>
<dbReference type="PROSITE" id="PS50850">
    <property type="entry name" value="MFS"/>
    <property type="match status" value="1"/>
</dbReference>
<keyword evidence="3 7" id="KW-0812">Transmembrane</keyword>
<comment type="subcellular location">
    <subcellularLocation>
        <location evidence="1">Membrane</location>
        <topology evidence="1">Multi-pass membrane protein</topology>
    </subcellularLocation>
</comment>
<feature type="domain" description="Major facilitator superfamily (MFS) profile" evidence="8">
    <location>
        <begin position="27"/>
        <end position="515"/>
    </location>
</feature>
<evidence type="ECO:0000313" key="10">
    <source>
        <dbReference type="Proteomes" id="UP000825890"/>
    </source>
</evidence>
<feature type="transmembrane region" description="Helical" evidence="7">
    <location>
        <begin position="249"/>
        <end position="268"/>
    </location>
</feature>
<feature type="transmembrane region" description="Helical" evidence="7">
    <location>
        <begin position="152"/>
        <end position="170"/>
    </location>
</feature>
<feature type="transmembrane region" description="Helical" evidence="7">
    <location>
        <begin position="357"/>
        <end position="373"/>
    </location>
</feature>
<dbReference type="RefSeq" id="XP_044660675.1">
    <property type="nucleotide sequence ID" value="XM_044804740.1"/>
</dbReference>
<dbReference type="EMBL" id="BOLY01000006">
    <property type="protein sequence ID" value="GIZ46188.1"/>
    <property type="molecule type" value="Genomic_DNA"/>
</dbReference>
<dbReference type="InterPro" id="IPR020846">
    <property type="entry name" value="MFS_dom"/>
</dbReference>
<feature type="transmembrane region" description="Helical" evidence="7">
    <location>
        <begin position="92"/>
        <end position="111"/>
    </location>
</feature>
<dbReference type="Proteomes" id="UP000825890">
    <property type="component" value="Unassembled WGS sequence"/>
</dbReference>
<feature type="transmembrane region" description="Helical" evidence="7">
    <location>
        <begin position="218"/>
        <end position="237"/>
    </location>
</feature>
<name>A0A9P3FG35_9PEZI</name>
<dbReference type="InterPro" id="IPR036259">
    <property type="entry name" value="MFS_trans_sf"/>
</dbReference>
<evidence type="ECO:0000256" key="4">
    <source>
        <dbReference type="ARBA" id="ARBA00022989"/>
    </source>
</evidence>
<reference evidence="9 10" key="1">
    <citation type="submission" date="2021-01" db="EMBL/GenBank/DDBJ databases">
        <title>Cercospora kikuchii MAFF 305040 whole genome shotgun sequence.</title>
        <authorList>
            <person name="Kashiwa T."/>
            <person name="Suzuki T."/>
        </authorList>
    </citation>
    <scope>NUCLEOTIDE SEQUENCE [LARGE SCALE GENOMIC DNA]</scope>
    <source>
        <strain evidence="9 10">MAFF 305040</strain>
    </source>
</reference>
<dbReference type="Pfam" id="PF07690">
    <property type="entry name" value="MFS_1"/>
    <property type="match status" value="1"/>
</dbReference>
<dbReference type="AlphaFoldDB" id="A0A9P3FG35"/>
<organism evidence="9 10">
    <name type="scientific">Cercospora kikuchii</name>
    <dbReference type="NCBI Taxonomy" id="84275"/>
    <lineage>
        <taxon>Eukaryota</taxon>
        <taxon>Fungi</taxon>
        <taxon>Dikarya</taxon>
        <taxon>Ascomycota</taxon>
        <taxon>Pezizomycotina</taxon>
        <taxon>Dothideomycetes</taxon>
        <taxon>Dothideomycetidae</taxon>
        <taxon>Mycosphaerellales</taxon>
        <taxon>Mycosphaerellaceae</taxon>
        <taxon>Cercospora</taxon>
    </lineage>
</organism>
<evidence type="ECO:0000256" key="5">
    <source>
        <dbReference type="ARBA" id="ARBA00023136"/>
    </source>
</evidence>
<dbReference type="Gene3D" id="1.20.1250.20">
    <property type="entry name" value="MFS general substrate transporter like domains"/>
    <property type="match status" value="1"/>
</dbReference>
<dbReference type="GO" id="GO:0005886">
    <property type="term" value="C:plasma membrane"/>
    <property type="evidence" value="ECO:0007669"/>
    <property type="project" value="TreeGrafter"/>
</dbReference>
<dbReference type="Gene3D" id="1.20.1720.10">
    <property type="entry name" value="Multidrug resistance protein D"/>
    <property type="match status" value="1"/>
</dbReference>
<dbReference type="GO" id="GO:0022857">
    <property type="term" value="F:transmembrane transporter activity"/>
    <property type="evidence" value="ECO:0007669"/>
    <property type="project" value="InterPro"/>
</dbReference>
<gene>
    <name evidence="9" type="ORF">CKM354_000932500</name>
</gene>
<dbReference type="OrthoDB" id="3639149at2759"/>
<dbReference type="GeneID" id="68294900"/>
<evidence type="ECO:0000313" key="9">
    <source>
        <dbReference type="EMBL" id="GIZ46188.1"/>
    </source>
</evidence>
<feature type="transmembrane region" description="Helical" evidence="7">
    <location>
        <begin position="379"/>
        <end position="401"/>
    </location>
</feature>
<feature type="transmembrane region" description="Helical" evidence="7">
    <location>
        <begin position="413"/>
        <end position="438"/>
    </location>
</feature>
<keyword evidence="4 7" id="KW-1133">Transmembrane helix</keyword>
<feature type="transmembrane region" description="Helical" evidence="7">
    <location>
        <begin position="495"/>
        <end position="512"/>
    </location>
</feature>
<proteinExistence type="predicted"/>
<sequence length="534" mass="58041">MSLPTTPQPASGSEPTDTQHTWRFWIVFPVLWLTALMVSLEATVVSTALPVINAELGTGDDFIWVLNVFFLTNAAFQPFLGQLANAVGRRYVMMASIILFLLGSAVAGSSASSKQLIAGRAIQGAGSGGVTMLSQLDLIVSDLVPVRSRPGYIAATFVAVNIGTALGPFLGGVIVERISWRWIFYINLPVAGIALVAVTFCLDIGFNRELMRERILSIDYVGNCMLIASTTSVLFAISYGDIRYSWSSWHAILPLVIGLSGFGLFSVYEAFVPRLPIAPRRFFSRRTSAAGYLITFFWSILSFWRIYFLSVYFQAVQLSSPSRAGVQVLPSVIMLIPAVVVGAWVTKKTGKYRTVHFVSLAGLLLGHGLYILLSPSSTAVEWILFQLVIGLFGNMLIPAILPAIQAGLEETDAAAATAFWGFVRSFGIIWGITIPAAVLNARFDSLAYHISDPTLRASLTGGKAYEKASASFIKAIPGSARDELVGVYAGALTRVWEVAMIFPSLALIFVFLERKIDMRTTINSEFGLKEVEKG</sequence>
<feature type="transmembrane region" description="Helical" evidence="7">
    <location>
        <begin position="182"/>
        <end position="206"/>
    </location>
</feature>
<feature type="transmembrane region" description="Helical" evidence="7">
    <location>
        <begin position="328"/>
        <end position="345"/>
    </location>
</feature>
<evidence type="ECO:0000256" key="7">
    <source>
        <dbReference type="SAM" id="Phobius"/>
    </source>
</evidence>
<feature type="transmembrane region" description="Helical" evidence="7">
    <location>
        <begin position="289"/>
        <end position="308"/>
    </location>
</feature>
<feature type="transmembrane region" description="Helical" evidence="7">
    <location>
        <begin position="21"/>
        <end position="42"/>
    </location>
</feature>
<evidence type="ECO:0000256" key="2">
    <source>
        <dbReference type="ARBA" id="ARBA00022448"/>
    </source>
</evidence>
<protein>
    <recommendedName>
        <fullName evidence="8">Major facilitator superfamily (MFS) profile domain-containing protein</fullName>
    </recommendedName>
</protein>
<evidence type="ECO:0000256" key="3">
    <source>
        <dbReference type="ARBA" id="ARBA00022692"/>
    </source>
</evidence>
<keyword evidence="10" id="KW-1185">Reference proteome</keyword>
<feature type="transmembrane region" description="Helical" evidence="7">
    <location>
        <begin position="62"/>
        <end position="80"/>
    </location>
</feature>
<keyword evidence="6" id="KW-0325">Glycoprotein</keyword>
<evidence type="ECO:0000256" key="1">
    <source>
        <dbReference type="ARBA" id="ARBA00004141"/>
    </source>
</evidence>
<keyword evidence="2" id="KW-0813">Transport</keyword>